<evidence type="ECO:0000256" key="2">
    <source>
        <dbReference type="ARBA" id="ARBA00022723"/>
    </source>
</evidence>
<dbReference type="SUPFAM" id="SSF51197">
    <property type="entry name" value="Clavaminate synthase-like"/>
    <property type="match status" value="1"/>
</dbReference>
<dbReference type="RefSeq" id="WP_147848657.1">
    <property type="nucleotide sequence ID" value="NZ_VDUZ01000022.1"/>
</dbReference>
<comment type="caution">
    <text evidence="7">The sequence shown here is derived from an EMBL/GenBank/DDBJ whole genome shotgun (WGS) entry which is preliminary data.</text>
</comment>
<keyword evidence="8" id="KW-1185">Reference proteome</keyword>
<dbReference type="GO" id="GO:0046872">
    <property type="term" value="F:metal ion binding"/>
    <property type="evidence" value="ECO:0007669"/>
    <property type="project" value="UniProtKB-KW"/>
</dbReference>
<keyword evidence="4" id="KW-0560">Oxidoreductase</keyword>
<dbReference type="PANTHER" id="PTHR30468">
    <property type="entry name" value="ALPHA-KETOGLUTARATE-DEPENDENT SULFONATE DIOXYGENASE"/>
    <property type="match status" value="1"/>
</dbReference>
<dbReference type="InterPro" id="IPR051323">
    <property type="entry name" value="AtsK-like"/>
</dbReference>
<dbReference type="FunFam" id="3.60.130.10:FF:000007">
    <property type="entry name" value="Alpha-ketoglutarate-dependent taurine dioxygenase"/>
    <property type="match status" value="1"/>
</dbReference>
<dbReference type="GO" id="GO:0006790">
    <property type="term" value="P:sulfur compound metabolic process"/>
    <property type="evidence" value="ECO:0007669"/>
    <property type="project" value="TreeGrafter"/>
</dbReference>
<evidence type="ECO:0000259" key="6">
    <source>
        <dbReference type="Pfam" id="PF02668"/>
    </source>
</evidence>
<dbReference type="AlphaFoldDB" id="A0A5C8PJ76"/>
<dbReference type="InterPro" id="IPR042098">
    <property type="entry name" value="TauD-like_sf"/>
</dbReference>
<dbReference type="InterPro" id="IPR003819">
    <property type="entry name" value="TauD/TfdA-like"/>
</dbReference>
<evidence type="ECO:0000256" key="4">
    <source>
        <dbReference type="ARBA" id="ARBA00023002"/>
    </source>
</evidence>
<accession>A0A5C8PJ76</accession>
<evidence type="ECO:0000256" key="5">
    <source>
        <dbReference type="ARBA" id="ARBA00023004"/>
    </source>
</evidence>
<dbReference type="GO" id="GO:0005737">
    <property type="term" value="C:cytoplasm"/>
    <property type="evidence" value="ECO:0007669"/>
    <property type="project" value="TreeGrafter"/>
</dbReference>
<gene>
    <name evidence="7" type="ORF">FHP25_19620</name>
</gene>
<reference evidence="7 8" key="1">
    <citation type="submission" date="2019-06" db="EMBL/GenBank/DDBJ databases">
        <title>New taxonomy in bacterial strain CC-CFT640, isolated from vineyard.</title>
        <authorList>
            <person name="Lin S.-Y."/>
            <person name="Tsai C.-F."/>
            <person name="Young C.-C."/>
        </authorList>
    </citation>
    <scope>NUCLEOTIDE SEQUENCE [LARGE SCALE GENOMIC DNA]</scope>
    <source>
        <strain evidence="7 8">CC-CFT640</strain>
    </source>
</reference>
<protein>
    <submittedName>
        <fullName evidence="7">Taurine dioxygenase</fullName>
    </submittedName>
</protein>
<evidence type="ECO:0000313" key="8">
    <source>
        <dbReference type="Proteomes" id="UP000321638"/>
    </source>
</evidence>
<keyword evidence="5" id="KW-0408">Iron</keyword>
<sequence length="276" mass="31376">MAYQTIEVHKLNPVIGAEIAGVDLSRPLGNQQFQEIHDALAENLVIFFRDQKITPDQHKDFGRRFGKLHIHPASGRTLEGHPELLVIAADENSKRVAGEDWHSDVSFEAEPPMGSILYLTEVPPSGGGDTMFASMYAAYEALSDRMKAYLEGLTAIHDSRHVFGGAYGDRADKVLPRNEHPVIRTHPVTGRKGLFVNRGFTTRIVGLPRPESAALLEFLYRHVETPEFHCRFRWRANSIAFWDNRCAQHHALFDYHPHRRYGHRVTVCGDRPFYRA</sequence>
<dbReference type="Gene3D" id="3.60.130.10">
    <property type="entry name" value="Clavaminate synthase-like"/>
    <property type="match status" value="1"/>
</dbReference>
<feature type="domain" description="TauD/TfdA-like" evidence="6">
    <location>
        <begin position="8"/>
        <end position="266"/>
    </location>
</feature>
<dbReference type="EMBL" id="VDUZ01000022">
    <property type="protein sequence ID" value="TXL73862.1"/>
    <property type="molecule type" value="Genomic_DNA"/>
</dbReference>
<comment type="similarity">
    <text evidence="1">Belongs to the TfdA dioxygenase family.</text>
</comment>
<dbReference type="Proteomes" id="UP000321638">
    <property type="component" value="Unassembled WGS sequence"/>
</dbReference>
<dbReference type="OrthoDB" id="7346227at2"/>
<keyword evidence="3 7" id="KW-0223">Dioxygenase</keyword>
<dbReference type="GO" id="GO:0000908">
    <property type="term" value="F:taurine dioxygenase activity"/>
    <property type="evidence" value="ECO:0007669"/>
    <property type="project" value="TreeGrafter"/>
</dbReference>
<evidence type="ECO:0000313" key="7">
    <source>
        <dbReference type="EMBL" id="TXL73862.1"/>
    </source>
</evidence>
<proteinExistence type="inferred from homology"/>
<keyword evidence="2" id="KW-0479">Metal-binding</keyword>
<name>A0A5C8PJ76_9HYPH</name>
<evidence type="ECO:0000256" key="3">
    <source>
        <dbReference type="ARBA" id="ARBA00022964"/>
    </source>
</evidence>
<dbReference type="Pfam" id="PF02668">
    <property type="entry name" value="TauD"/>
    <property type="match status" value="1"/>
</dbReference>
<evidence type="ECO:0000256" key="1">
    <source>
        <dbReference type="ARBA" id="ARBA00005896"/>
    </source>
</evidence>
<dbReference type="PANTHER" id="PTHR30468:SF1">
    <property type="entry name" value="ALPHA-KETOGLUTARATE-DEPENDENT SULFONATE DIOXYGENASE"/>
    <property type="match status" value="1"/>
</dbReference>
<organism evidence="7 8">
    <name type="scientific">Vineibacter terrae</name>
    <dbReference type="NCBI Taxonomy" id="2586908"/>
    <lineage>
        <taxon>Bacteria</taxon>
        <taxon>Pseudomonadati</taxon>
        <taxon>Pseudomonadota</taxon>
        <taxon>Alphaproteobacteria</taxon>
        <taxon>Hyphomicrobiales</taxon>
        <taxon>Vineibacter</taxon>
    </lineage>
</organism>